<proteinExistence type="predicted"/>
<dbReference type="EMBL" id="JARKIE010000359">
    <property type="protein sequence ID" value="KAJ7651788.1"/>
    <property type="molecule type" value="Genomic_DNA"/>
</dbReference>
<evidence type="ECO:0000313" key="4">
    <source>
        <dbReference type="Proteomes" id="UP001221757"/>
    </source>
</evidence>
<feature type="transmembrane region" description="Helical" evidence="2">
    <location>
        <begin position="148"/>
        <end position="169"/>
    </location>
</feature>
<organism evidence="3 4">
    <name type="scientific">Mycena rosella</name>
    <name type="common">Pink bonnet</name>
    <name type="synonym">Agaricus rosellus</name>
    <dbReference type="NCBI Taxonomy" id="1033263"/>
    <lineage>
        <taxon>Eukaryota</taxon>
        <taxon>Fungi</taxon>
        <taxon>Dikarya</taxon>
        <taxon>Basidiomycota</taxon>
        <taxon>Agaricomycotina</taxon>
        <taxon>Agaricomycetes</taxon>
        <taxon>Agaricomycetidae</taxon>
        <taxon>Agaricales</taxon>
        <taxon>Marasmiineae</taxon>
        <taxon>Mycenaceae</taxon>
        <taxon>Mycena</taxon>
    </lineage>
</organism>
<protein>
    <submittedName>
        <fullName evidence="3">Uncharacterized protein</fullName>
    </submittedName>
</protein>
<feature type="region of interest" description="Disordered" evidence="1">
    <location>
        <begin position="1"/>
        <end position="24"/>
    </location>
</feature>
<sequence length="303" mass="33174">MPTIRSDKAKDRYQGVKGADKLGRRDGEGEARFLRYISPPLKHVLVGHHHARRHAGDPPVTGSPSVIVCPRRTAAELEPKAATSKSKSNSKAESDQIEDLRPSFFLIAVAVSLKCASRPCLGVLPFLIHASVSFVPDVGVRAQASEFSVVLPLPIQLMAFLALVCVIIAPSRPSTASSITMGAYRKHVHIAPGCRAARPFSSSLHFTCEPSWEWLTAVLAHSCIHRAARIILPVLPQFPPSYFLCFLTQFILRYSLAPHTGLFSARERAPAREARSFSRDPGLPLFTVAFFLHTGAPPLRIFS</sequence>
<reference evidence="3" key="1">
    <citation type="submission" date="2023-03" db="EMBL/GenBank/DDBJ databases">
        <title>Massive genome expansion in bonnet fungi (Mycena s.s.) driven by repeated elements and novel gene families across ecological guilds.</title>
        <authorList>
            <consortium name="Lawrence Berkeley National Laboratory"/>
            <person name="Harder C.B."/>
            <person name="Miyauchi S."/>
            <person name="Viragh M."/>
            <person name="Kuo A."/>
            <person name="Thoen E."/>
            <person name="Andreopoulos B."/>
            <person name="Lu D."/>
            <person name="Skrede I."/>
            <person name="Drula E."/>
            <person name="Henrissat B."/>
            <person name="Morin E."/>
            <person name="Kohler A."/>
            <person name="Barry K."/>
            <person name="LaButti K."/>
            <person name="Morin E."/>
            <person name="Salamov A."/>
            <person name="Lipzen A."/>
            <person name="Mereny Z."/>
            <person name="Hegedus B."/>
            <person name="Baldrian P."/>
            <person name="Stursova M."/>
            <person name="Weitz H."/>
            <person name="Taylor A."/>
            <person name="Grigoriev I.V."/>
            <person name="Nagy L.G."/>
            <person name="Martin F."/>
            <person name="Kauserud H."/>
        </authorList>
    </citation>
    <scope>NUCLEOTIDE SEQUENCE</scope>
    <source>
        <strain evidence="3">CBHHK067</strain>
    </source>
</reference>
<evidence type="ECO:0000256" key="1">
    <source>
        <dbReference type="SAM" id="MobiDB-lite"/>
    </source>
</evidence>
<keyword evidence="2" id="KW-0472">Membrane</keyword>
<gene>
    <name evidence="3" type="ORF">B0H17DRAFT_1147630</name>
</gene>
<name>A0AAD7FZL8_MYCRO</name>
<keyword evidence="4" id="KW-1185">Reference proteome</keyword>
<keyword evidence="2" id="KW-1133">Transmembrane helix</keyword>
<dbReference type="Proteomes" id="UP001221757">
    <property type="component" value="Unassembled WGS sequence"/>
</dbReference>
<keyword evidence="2" id="KW-0812">Transmembrane</keyword>
<accession>A0AAD7FZL8</accession>
<comment type="caution">
    <text evidence="3">The sequence shown here is derived from an EMBL/GenBank/DDBJ whole genome shotgun (WGS) entry which is preliminary data.</text>
</comment>
<dbReference type="AlphaFoldDB" id="A0AAD7FZL8"/>
<evidence type="ECO:0000256" key="2">
    <source>
        <dbReference type="SAM" id="Phobius"/>
    </source>
</evidence>
<evidence type="ECO:0000313" key="3">
    <source>
        <dbReference type="EMBL" id="KAJ7651788.1"/>
    </source>
</evidence>